<dbReference type="Proteomes" id="UP000677436">
    <property type="component" value="Chromosome"/>
</dbReference>
<dbReference type="InterPro" id="IPR003033">
    <property type="entry name" value="SCP2_sterol-bd_dom"/>
</dbReference>
<protein>
    <submittedName>
        <fullName evidence="5">Sterol-binding protein</fullName>
    </submittedName>
</protein>
<evidence type="ECO:0000313" key="5">
    <source>
        <dbReference type="EMBL" id="BCU81906.1"/>
    </source>
</evidence>
<dbReference type="EMBL" id="AP024601">
    <property type="protein sequence ID" value="BCU81906.1"/>
    <property type="molecule type" value="Genomic_DNA"/>
</dbReference>
<dbReference type="KEGG" id="pabs:JIR001_16890"/>
<keyword evidence="2" id="KW-0521">NADP</keyword>
<name>A0A8D5UG90_9BACL</name>
<dbReference type="GO" id="GO:0016491">
    <property type="term" value="F:oxidoreductase activity"/>
    <property type="evidence" value="ECO:0007669"/>
    <property type="project" value="UniProtKB-KW"/>
</dbReference>
<reference evidence="5" key="1">
    <citation type="journal article" date="2013" name="Int. J. Syst. Evol. Microbiol.">
        <title>Polycladomyces abyssicola gen. nov., sp. nov., a thermophilic filamentous bacterium isolated from hemipelagic sediment.</title>
        <authorList>
            <person name="Tsubouchi T."/>
            <person name="Shimane Y."/>
            <person name="Mori K."/>
            <person name="Usui K."/>
            <person name="Hiraki T."/>
            <person name="Tame A."/>
            <person name="Uematsu K."/>
            <person name="Maruyama T."/>
            <person name="Hatada Y."/>
        </authorList>
    </citation>
    <scope>NUCLEOTIDE SEQUENCE</scope>
    <source>
        <strain evidence="5">JIR-001</strain>
    </source>
</reference>
<keyword evidence="6" id="KW-1185">Reference proteome</keyword>
<dbReference type="Gene3D" id="3.30.1050.10">
    <property type="entry name" value="SCP2 sterol-binding domain"/>
    <property type="match status" value="1"/>
</dbReference>
<evidence type="ECO:0000256" key="3">
    <source>
        <dbReference type="ARBA" id="ARBA00023002"/>
    </source>
</evidence>
<dbReference type="AlphaFoldDB" id="A0A8D5UG90"/>
<accession>A0A8D5UG90</accession>
<dbReference type="PANTHER" id="PTHR42808:SF3">
    <property type="entry name" value="HYDROXYSTEROID DEHYDROGENASE-LIKE PROTEIN 2"/>
    <property type="match status" value="1"/>
</dbReference>
<dbReference type="PANTHER" id="PTHR42808">
    <property type="entry name" value="HYDROXYSTEROID DEHYDROGENASE-LIKE PROTEIN 2"/>
    <property type="match status" value="1"/>
</dbReference>
<reference evidence="5" key="2">
    <citation type="journal article" date="2021" name="Microbiol. Resour. Announc.">
        <title>Complete Genome Sequence of Polycladomyces abyssicola JIR-001T, Isolated from Hemipelagic Sediment in Deep Seawater.</title>
        <authorList>
            <person name="Tsubouchi T."/>
            <person name="Kaneko Y."/>
        </authorList>
    </citation>
    <scope>NUCLEOTIDE SEQUENCE</scope>
    <source>
        <strain evidence="5">JIR-001</strain>
    </source>
</reference>
<keyword evidence="3" id="KW-0560">Oxidoreductase</keyword>
<dbReference type="RefSeq" id="WP_246512062.1">
    <property type="nucleotide sequence ID" value="NZ_AP024601.1"/>
</dbReference>
<comment type="similarity">
    <text evidence="1">Belongs to the short-chain dehydrogenases/reductases (SDR) family.</text>
</comment>
<evidence type="ECO:0000259" key="4">
    <source>
        <dbReference type="Pfam" id="PF02036"/>
    </source>
</evidence>
<dbReference type="InterPro" id="IPR051935">
    <property type="entry name" value="HSDL2"/>
</dbReference>
<sequence>MSNRYSADMKTAEVFQEIEKRINENPKPVEGIESVYQFELSGDDGATYQLHLSNGNAKVVEGEAAAADCTLQMDAKDFKDMLLGNLNGTAAFMTGKLKIKGDMSKAIKLQTILSKYEV</sequence>
<organism evidence="5 6">
    <name type="scientific">Polycladomyces abyssicola</name>
    <dbReference type="NCBI Taxonomy" id="1125966"/>
    <lineage>
        <taxon>Bacteria</taxon>
        <taxon>Bacillati</taxon>
        <taxon>Bacillota</taxon>
        <taxon>Bacilli</taxon>
        <taxon>Bacillales</taxon>
        <taxon>Thermoactinomycetaceae</taxon>
        <taxon>Polycladomyces</taxon>
    </lineage>
</organism>
<evidence type="ECO:0000256" key="2">
    <source>
        <dbReference type="ARBA" id="ARBA00022857"/>
    </source>
</evidence>
<evidence type="ECO:0000313" key="6">
    <source>
        <dbReference type="Proteomes" id="UP000677436"/>
    </source>
</evidence>
<dbReference type="SUPFAM" id="SSF55718">
    <property type="entry name" value="SCP-like"/>
    <property type="match status" value="1"/>
</dbReference>
<proteinExistence type="inferred from homology"/>
<dbReference type="InterPro" id="IPR036527">
    <property type="entry name" value="SCP2_sterol-bd_dom_sf"/>
</dbReference>
<dbReference type="Pfam" id="PF02036">
    <property type="entry name" value="SCP2"/>
    <property type="match status" value="1"/>
</dbReference>
<evidence type="ECO:0000256" key="1">
    <source>
        <dbReference type="ARBA" id="ARBA00006484"/>
    </source>
</evidence>
<feature type="domain" description="SCP2" evidence="4">
    <location>
        <begin position="15"/>
        <end position="113"/>
    </location>
</feature>
<gene>
    <name evidence="5" type="ORF">JIR001_16890</name>
</gene>